<evidence type="ECO:0000313" key="1">
    <source>
        <dbReference type="EMBL" id="MFC4190352.1"/>
    </source>
</evidence>
<reference evidence="2" key="1">
    <citation type="journal article" date="2019" name="Int. J. Syst. Evol. Microbiol.">
        <title>The Global Catalogue of Microorganisms (GCM) 10K type strain sequencing project: providing services to taxonomists for standard genome sequencing and annotation.</title>
        <authorList>
            <consortium name="The Broad Institute Genomics Platform"/>
            <consortium name="The Broad Institute Genome Sequencing Center for Infectious Disease"/>
            <person name="Wu L."/>
            <person name="Ma J."/>
        </authorList>
    </citation>
    <scope>NUCLEOTIDE SEQUENCE [LARGE SCALE GENOMIC DNA]</scope>
    <source>
        <strain evidence="2">CCM 3243</strain>
    </source>
</reference>
<evidence type="ECO:0000313" key="2">
    <source>
        <dbReference type="Proteomes" id="UP001595871"/>
    </source>
</evidence>
<dbReference type="InterPro" id="IPR009061">
    <property type="entry name" value="DNA-bd_dom_put_sf"/>
</dbReference>
<evidence type="ECO:0008006" key="3">
    <source>
        <dbReference type="Google" id="ProtNLM"/>
    </source>
</evidence>
<gene>
    <name evidence="1" type="ORF">ACFO3R_28845</name>
</gene>
<name>A0ABV8NDW8_9ACTN</name>
<proteinExistence type="predicted"/>
<dbReference type="RefSeq" id="WP_200696552.1">
    <property type="nucleotide sequence ID" value="NZ_BAAAYA010000005.1"/>
</dbReference>
<keyword evidence="2" id="KW-1185">Reference proteome</keyword>
<dbReference type="EMBL" id="JBHSCF010000055">
    <property type="protein sequence ID" value="MFC4190352.1"/>
    <property type="molecule type" value="Genomic_DNA"/>
</dbReference>
<dbReference type="Gene3D" id="1.10.10.10">
    <property type="entry name" value="Winged helix-like DNA-binding domain superfamily/Winged helix DNA-binding domain"/>
    <property type="match status" value="1"/>
</dbReference>
<dbReference type="InterPro" id="IPR036388">
    <property type="entry name" value="WH-like_DNA-bd_sf"/>
</dbReference>
<sequence length="84" mass="9509">MPKKSERLTPLPAGLLPLLSQPQLETYYGVSDWQVIQWIKRGMPTRPFAGRQRRFDLTEVEEWMARQAPETSGDGKPLLAVAAT</sequence>
<dbReference type="SUPFAM" id="SSF46955">
    <property type="entry name" value="Putative DNA-binding domain"/>
    <property type="match status" value="1"/>
</dbReference>
<dbReference type="Proteomes" id="UP001595871">
    <property type="component" value="Unassembled WGS sequence"/>
</dbReference>
<organism evidence="1 2">
    <name type="scientific">Streptomyces flavovirens</name>
    <dbReference type="NCBI Taxonomy" id="52258"/>
    <lineage>
        <taxon>Bacteria</taxon>
        <taxon>Bacillati</taxon>
        <taxon>Actinomycetota</taxon>
        <taxon>Actinomycetes</taxon>
        <taxon>Kitasatosporales</taxon>
        <taxon>Streptomycetaceae</taxon>
        <taxon>Streptomyces</taxon>
    </lineage>
</organism>
<accession>A0ABV8NDW8</accession>
<comment type="caution">
    <text evidence="1">The sequence shown here is derived from an EMBL/GenBank/DDBJ whole genome shotgun (WGS) entry which is preliminary data.</text>
</comment>
<protein>
    <recommendedName>
        <fullName evidence="3">Helix-turn-helix domain-containing protein</fullName>
    </recommendedName>
</protein>